<dbReference type="EMBL" id="EQ974417">
    <property type="protein sequence ID" value="EEF29602.1"/>
    <property type="molecule type" value="Genomic_DNA"/>
</dbReference>
<sequence length="83" mass="9728">MGYKKEFTAELKETLHFNMIAKTERRKLSRLVEESANFLAILQEAAKFYREIMHSEVRTISNDNGSCSIKLSSILHTWHQNQQ</sequence>
<reference evidence="2" key="1">
    <citation type="journal article" date="2010" name="Nat. Biotechnol.">
        <title>Draft genome sequence of the oilseed species Ricinus communis.</title>
        <authorList>
            <person name="Chan A.P."/>
            <person name="Crabtree J."/>
            <person name="Zhao Q."/>
            <person name="Lorenzi H."/>
            <person name="Orvis J."/>
            <person name="Puiu D."/>
            <person name="Melake-Berhan A."/>
            <person name="Jones K.M."/>
            <person name="Redman J."/>
            <person name="Chen G."/>
            <person name="Cahoon E.B."/>
            <person name="Gedil M."/>
            <person name="Stanke M."/>
            <person name="Haas B.J."/>
            <person name="Wortman J.R."/>
            <person name="Fraser-Liggett C.M."/>
            <person name="Ravel J."/>
            <person name="Rabinowicz P.D."/>
        </authorList>
    </citation>
    <scope>NUCLEOTIDE SEQUENCE [LARGE SCALE GENOMIC DNA]</scope>
    <source>
        <strain evidence="2">cv. Hale</strain>
    </source>
</reference>
<dbReference type="InParanoid" id="B9T3G4"/>
<dbReference type="Proteomes" id="UP000008311">
    <property type="component" value="Unassembled WGS sequence"/>
</dbReference>
<gene>
    <name evidence="1" type="ORF">RCOM_0442780</name>
</gene>
<name>B9T3G4_RICCO</name>
<evidence type="ECO:0000313" key="1">
    <source>
        <dbReference type="EMBL" id="EEF29602.1"/>
    </source>
</evidence>
<evidence type="ECO:0000313" key="2">
    <source>
        <dbReference type="Proteomes" id="UP000008311"/>
    </source>
</evidence>
<dbReference type="AlphaFoldDB" id="B9T3G4"/>
<organism evidence="1 2">
    <name type="scientific">Ricinus communis</name>
    <name type="common">Castor bean</name>
    <dbReference type="NCBI Taxonomy" id="3988"/>
    <lineage>
        <taxon>Eukaryota</taxon>
        <taxon>Viridiplantae</taxon>
        <taxon>Streptophyta</taxon>
        <taxon>Embryophyta</taxon>
        <taxon>Tracheophyta</taxon>
        <taxon>Spermatophyta</taxon>
        <taxon>Magnoliopsida</taxon>
        <taxon>eudicotyledons</taxon>
        <taxon>Gunneridae</taxon>
        <taxon>Pentapetalae</taxon>
        <taxon>rosids</taxon>
        <taxon>fabids</taxon>
        <taxon>Malpighiales</taxon>
        <taxon>Euphorbiaceae</taxon>
        <taxon>Acalyphoideae</taxon>
        <taxon>Acalypheae</taxon>
        <taxon>Ricinus</taxon>
    </lineage>
</organism>
<keyword evidence="2" id="KW-1185">Reference proteome</keyword>
<accession>B9T3G4</accession>
<proteinExistence type="predicted"/>
<protein>
    <submittedName>
        <fullName evidence="1">Uncharacterized protein</fullName>
    </submittedName>
</protein>